<dbReference type="OrthoDB" id="9807740at2"/>
<dbReference type="PROSITE" id="PS01306">
    <property type="entry name" value="UPF0054"/>
    <property type="match status" value="1"/>
</dbReference>
<dbReference type="PATRIC" id="fig|1778262.3.peg.797"/>
<evidence type="ECO:0000313" key="9">
    <source>
        <dbReference type="EMBL" id="CUX96710.1"/>
    </source>
</evidence>
<feature type="binding site" evidence="8">
    <location>
        <position position="118"/>
    </location>
    <ligand>
        <name>Zn(2+)</name>
        <dbReference type="ChEBI" id="CHEBI:29105"/>
        <note>catalytic</note>
    </ligand>
</feature>
<keyword evidence="2 8" id="KW-0690">Ribosome biogenesis</keyword>
<evidence type="ECO:0000256" key="1">
    <source>
        <dbReference type="ARBA" id="ARBA00010875"/>
    </source>
</evidence>
<dbReference type="GO" id="GO:0004521">
    <property type="term" value="F:RNA endonuclease activity"/>
    <property type="evidence" value="ECO:0007669"/>
    <property type="project" value="UniProtKB-UniRule"/>
</dbReference>
<dbReference type="InterPro" id="IPR023091">
    <property type="entry name" value="MetalPrtase_cat_dom_sf_prd"/>
</dbReference>
<evidence type="ECO:0000256" key="8">
    <source>
        <dbReference type="HAMAP-Rule" id="MF_00009"/>
    </source>
</evidence>
<dbReference type="PANTHER" id="PTHR46986">
    <property type="entry name" value="ENDORIBONUCLEASE YBEY, CHLOROPLASTIC"/>
    <property type="match status" value="1"/>
</dbReference>
<evidence type="ECO:0000256" key="6">
    <source>
        <dbReference type="ARBA" id="ARBA00022801"/>
    </source>
</evidence>
<dbReference type="SUPFAM" id="SSF55486">
    <property type="entry name" value="Metalloproteases ('zincins'), catalytic domain"/>
    <property type="match status" value="1"/>
</dbReference>
<evidence type="ECO:0000256" key="7">
    <source>
        <dbReference type="ARBA" id="ARBA00022833"/>
    </source>
</evidence>
<dbReference type="Gene3D" id="3.40.390.30">
    <property type="entry name" value="Metalloproteases ('zincins'), catalytic domain"/>
    <property type="match status" value="1"/>
</dbReference>
<sequence>MSNVILDLQLACDKTHGLPTKMVFLRWLQSVLPLFLDYSEITIRLVDEAESQKFNMIYRKKNRPTNVLSFPFQAPPEVALPFLGDLLICRQVVEREAQQQEKTLEAHWAHMVIHGALHLLGHDHIHDKTALKMETLEIGIMQKLGYQNPYLADKEANYTI</sequence>
<keyword evidence="3 8" id="KW-0540">Nuclease</keyword>
<comment type="function">
    <text evidence="8">Single strand-specific metallo-endoribonuclease involved in late-stage 70S ribosome quality control and in maturation of the 3' terminus of the 16S rRNA.</text>
</comment>
<reference evidence="10" key="1">
    <citation type="submission" date="2016-01" db="EMBL/GenBank/DDBJ databases">
        <authorList>
            <person name="Husnik F."/>
        </authorList>
    </citation>
    <scope>NUCLEOTIDE SEQUENCE [LARGE SCALE GENOMIC DNA]</scope>
</reference>
<keyword evidence="8" id="KW-0963">Cytoplasm</keyword>
<dbReference type="EMBL" id="LN999833">
    <property type="protein sequence ID" value="CUX96710.1"/>
    <property type="molecule type" value="Genomic_DNA"/>
</dbReference>
<keyword evidence="8" id="KW-0698">rRNA processing</keyword>
<dbReference type="GO" id="GO:0004222">
    <property type="term" value="F:metalloendopeptidase activity"/>
    <property type="evidence" value="ECO:0007669"/>
    <property type="project" value="InterPro"/>
</dbReference>
<dbReference type="InterPro" id="IPR002036">
    <property type="entry name" value="YbeY"/>
</dbReference>
<keyword evidence="5 8" id="KW-0255">Endonuclease</keyword>
<dbReference type="Pfam" id="PF02130">
    <property type="entry name" value="YbeY"/>
    <property type="match status" value="1"/>
</dbReference>
<dbReference type="GO" id="GO:0008270">
    <property type="term" value="F:zinc ion binding"/>
    <property type="evidence" value="ECO:0007669"/>
    <property type="project" value="UniProtKB-UniRule"/>
</dbReference>
<dbReference type="Proteomes" id="UP000095322">
    <property type="component" value="Chromosome I"/>
</dbReference>
<dbReference type="STRING" id="1778262.MHIR_DE00437"/>
<comment type="similarity">
    <text evidence="1 8">Belongs to the endoribonuclease YbeY family.</text>
</comment>
<evidence type="ECO:0000256" key="3">
    <source>
        <dbReference type="ARBA" id="ARBA00022722"/>
    </source>
</evidence>
<proteinExistence type="inferred from homology"/>
<feature type="binding site" evidence="8">
    <location>
        <position position="114"/>
    </location>
    <ligand>
        <name>Zn(2+)</name>
        <dbReference type="ChEBI" id="CHEBI:29105"/>
        <note>catalytic</note>
    </ligand>
</feature>
<dbReference type="PANTHER" id="PTHR46986:SF1">
    <property type="entry name" value="ENDORIBONUCLEASE YBEY, CHLOROPLASTIC"/>
    <property type="match status" value="1"/>
</dbReference>
<keyword evidence="4 8" id="KW-0479">Metal-binding</keyword>
<evidence type="ECO:0000256" key="5">
    <source>
        <dbReference type="ARBA" id="ARBA00022759"/>
    </source>
</evidence>
<dbReference type="NCBIfam" id="TIGR00043">
    <property type="entry name" value="rRNA maturation RNase YbeY"/>
    <property type="match status" value="1"/>
</dbReference>
<organism evidence="9 10">
    <name type="scientific">Candidatus Doolittlea endobia</name>
    <dbReference type="NCBI Taxonomy" id="1778262"/>
    <lineage>
        <taxon>Bacteria</taxon>
        <taxon>Pseudomonadati</taxon>
        <taxon>Pseudomonadota</taxon>
        <taxon>Gammaproteobacteria</taxon>
        <taxon>Enterobacterales</taxon>
        <taxon>Enterobacteriaceae</taxon>
        <taxon>Candidatus Doolittlea</taxon>
    </lineage>
</organism>
<keyword evidence="6 8" id="KW-0378">Hydrolase</keyword>
<comment type="subcellular location">
    <subcellularLocation>
        <location evidence="8">Cytoplasm</location>
    </subcellularLocation>
</comment>
<dbReference type="RefSeq" id="WP_067565945.1">
    <property type="nucleotide sequence ID" value="NZ_LN999833.1"/>
</dbReference>
<evidence type="ECO:0000256" key="2">
    <source>
        <dbReference type="ARBA" id="ARBA00022517"/>
    </source>
</evidence>
<dbReference type="AlphaFoldDB" id="A0A143WSN5"/>
<accession>A0A143WSN5</accession>
<evidence type="ECO:0000313" key="10">
    <source>
        <dbReference type="Proteomes" id="UP000095322"/>
    </source>
</evidence>
<dbReference type="KEGG" id="den:MHIR_DE00437"/>
<keyword evidence="10" id="KW-1185">Reference proteome</keyword>
<evidence type="ECO:0000256" key="4">
    <source>
        <dbReference type="ARBA" id="ARBA00022723"/>
    </source>
</evidence>
<feature type="binding site" evidence="8">
    <location>
        <position position="124"/>
    </location>
    <ligand>
        <name>Zn(2+)</name>
        <dbReference type="ChEBI" id="CHEBI:29105"/>
        <note>catalytic</note>
    </ligand>
</feature>
<dbReference type="EC" id="3.1.-.-" evidence="8"/>
<gene>
    <name evidence="8 9" type="primary">ybeY</name>
    <name evidence="9" type="ORF">MHIR_DE00437</name>
</gene>
<dbReference type="HAMAP" id="MF_00009">
    <property type="entry name" value="Endoribonucl_YbeY"/>
    <property type="match status" value="1"/>
</dbReference>
<comment type="cofactor">
    <cofactor evidence="8">
        <name>Zn(2+)</name>
        <dbReference type="ChEBI" id="CHEBI:29105"/>
    </cofactor>
    <text evidence="8">Binds 1 zinc ion.</text>
</comment>
<name>A0A143WSN5_9ENTR</name>
<dbReference type="GO" id="GO:0006364">
    <property type="term" value="P:rRNA processing"/>
    <property type="evidence" value="ECO:0007669"/>
    <property type="project" value="UniProtKB-UniRule"/>
</dbReference>
<dbReference type="InterPro" id="IPR020549">
    <property type="entry name" value="YbeY_CS"/>
</dbReference>
<protein>
    <recommendedName>
        <fullName evidence="8">Endoribonuclease YbeY</fullName>
        <ecNumber evidence="8">3.1.-.-</ecNumber>
    </recommendedName>
</protein>
<dbReference type="GO" id="GO:0005737">
    <property type="term" value="C:cytoplasm"/>
    <property type="evidence" value="ECO:0007669"/>
    <property type="project" value="UniProtKB-SubCell"/>
</dbReference>
<keyword evidence="7 8" id="KW-0862">Zinc</keyword>